<feature type="compositionally biased region" description="Polar residues" evidence="1">
    <location>
        <begin position="116"/>
        <end position="128"/>
    </location>
</feature>
<proteinExistence type="predicted"/>
<dbReference type="RefSeq" id="WP_142662776.1">
    <property type="nucleotide sequence ID" value="NZ_FXTK01000005.1"/>
</dbReference>
<sequence length="128" mass="12910">MKYDVLREHEGDKMYLTGDTRVADEAKVKHLVKAGVLRPARDEAVAAGDGPSSTDAQSAIPLEPKPASDAAAGPSTAGDKQSSADASNAAAPQPKTGEDASAADAGSKKAEPAPQNKAQSVPSNKASS</sequence>
<dbReference type="EMBL" id="FXTK01000005">
    <property type="protein sequence ID" value="SMO64012.1"/>
    <property type="molecule type" value="Genomic_DNA"/>
</dbReference>
<evidence type="ECO:0000313" key="3">
    <source>
        <dbReference type="Proteomes" id="UP000319014"/>
    </source>
</evidence>
<protein>
    <submittedName>
        <fullName evidence="2">Uncharacterized protein</fullName>
    </submittedName>
</protein>
<gene>
    <name evidence="2" type="ORF">SAMN06265221_105240</name>
</gene>
<reference evidence="2 3" key="1">
    <citation type="submission" date="2017-05" db="EMBL/GenBank/DDBJ databases">
        <authorList>
            <person name="Varghese N."/>
            <person name="Submissions S."/>
        </authorList>
    </citation>
    <scope>NUCLEOTIDE SEQUENCE [LARGE SCALE GENOMIC DNA]</scope>
    <source>
        <strain evidence="2 3">DSM 100094</strain>
    </source>
</reference>
<dbReference type="OrthoDB" id="6699603at2"/>
<name>A0A521CX77_9RHOB</name>
<evidence type="ECO:0000256" key="1">
    <source>
        <dbReference type="SAM" id="MobiDB-lite"/>
    </source>
</evidence>
<organism evidence="2 3">
    <name type="scientific">Paracoccus laeviglucosivorans</name>
    <dbReference type="NCBI Taxonomy" id="1197861"/>
    <lineage>
        <taxon>Bacteria</taxon>
        <taxon>Pseudomonadati</taxon>
        <taxon>Pseudomonadota</taxon>
        <taxon>Alphaproteobacteria</taxon>
        <taxon>Rhodobacterales</taxon>
        <taxon>Paracoccaceae</taxon>
        <taxon>Paracoccus</taxon>
    </lineage>
</organism>
<feature type="region of interest" description="Disordered" evidence="1">
    <location>
        <begin position="33"/>
        <end position="128"/>
    </location>
</feature>
<evidence type="ECO:0000313" key="2">
    <source>
        <dbReference type="EMBL" id="SMO64012.1"/>
    </source>
</evidence>
<keyword evidence="3" id="KW-1185">Reference proteome</keyword>
<dbReference type="AlphaFoldDB" id="A0A521CX77"/>
<accession>A0A521CX77</accession>
<dbReference type="Proteomes" id="UP000319014">
    <property type="component" value="Unassembled WGS sequence"/>
</dbReference>